<protein>
    <submittedName>
        <fullName evidence="1">Uncharacterized protein</fullName>
    </submittedName>
</protein>
<sequence>MTAILSLLAQLQPDPAMALEAFPCYLSTIYEGILPVYPIIAPDDLNNLFCSLVHEPTEESFTVTPAAAQLRYGGNTNIDQFEQCKWQRFAESTQTSTKLPWMIEGLSFTFLYHLCSGIPTGRLQTVLLSACEKQARIQEPITWNELAKLTGSWLMLFETQPLSPTSFSLPMPAISFLLSLDLKQLFQWLLPQMGNDLASNYVRRLQSCLVQHAIRQSQKSQQILEVPPRFATEGSGSILDIVACYPWYSAYVELARKQLLGDAQTKHYAQAFLHEVINHLNHLQKDKNIFRRTLSLQREIGFIRTVAQGAKVRLCELDCAIFAQQELLRFMEVYMQEYIGKGQMDEYRAESSSLKRMGVTFLGGPCLNEDKSCQIYI</sequence>
<dbReference type="Proteomes" id="UP001144673">
    <property type="component" value="Chromosome 3"/>
</dbReference>
<organism evidence="1 2">
    <name type="scientific">Akanthomyces muscarius</name>
    <name type="common">Entomopathogenic fungus</name>
    <name type="synonym">Lecanicillium muscarium</name>
    <dbReference type="NCBI Taxonomy" id="2231603"/>
    <lineage>
        <taxon>Eukaryota</taxon>
        <taxon>Fungi</taxon>
        <taxon>Dikarya</taxon>
        <taxon>Ascomycota</taxon>
        <taxon>Pezizomycotina</taxon>
        <taxon>Sordariomycetes</taxon>
        <taxon>Hypocreomycetidae</taxon>
        <taxon>Hypocreales</taxon>
        <taxon>Cordycipitaceae</taxon>
        <taxon>Akanthomyces</taxon>
    </lineage>
</organism>
<dbReference type="KEGG" id="amus:LMH87_001483"/>
<reference evidence="1" key="1">
    <citation type="journal article" date="2023" name="Access Microbiol">
        <title>De-novo genome assembly for Akanthomyces muscarius, a biocontrol agent of insect agricultural pests.</title>
        <authorList>
            <person name="Erdos Z."/>
            <person name="Studholme D.J."/>
            <person name="Raymond B."/>
            <person name="Sharma M."/>
        </authorList>
    </citation>
    <scope>NUCLEOTIDE SEQUENCE</scope>
    <source>
        <strain evidence="1">Ve6</strain>
    </source>
</reference>
<dbReference type="EMBL" id="JAJHUN010000010">
    <property type="protein sequence ID" value="KAJ4146928.1"/>
    <property type="molecule type" value="Genomic_DNA"/>
</dbReference>
<proteinExistence type="predicted"/>
<gene>
    <name evidence="1" type="ORF">LMH87_001483</name>
</gene>
<evidence type="ECO:0000313" key="1">
    <source>
        <dbReference type="EMBL" id="KAJ4146928.1"/>
    </source>
</evidence>
<accession>A0A9W8Q6J2</accession>
<dbReference type="AlphaFoldDB" id="A0A9W8Q6J2"/>
<evidence type="ECO:0000313" key="2">
    <source>
        <dbReference type="Proteomes" id="UP001144673"/>
    </source>
</evidence>
<name>A0A9W8Q6J2_AKAMU</name>
<comment type="caution">
    <text evidence="1">The sequence shown here is derived from an EMBL/GenBank/DDBJ whole genome shotgun (WGS) entry which is preliminary data.</text>
</comment>
<dbReference type="RefSeq" id="XP_056049869.1">
    <property type="nucleotide sequence ID" value="XM_056192765.1"/>
</dbReference>
<dbReference type="GeneID" id="80888642"/>
<keyword evidence="2" id="KW-1185">Reference proteome</keyword>